<feature type="signal peptide" evidence="2">
    <location>
        <begin position="1"/>
        <end position="18"/>
    </location>
</feature>
<evidence type="ECO:0000313" key="3">
    <source>
        <dbReference type="EMBL" id="KFG26063.1"/>
    </source>
</evidence>
<name>A0A086J1P5_NEMA1</name>
<keyword evidence="2" id="KW-0732">Signal</keyword>
<protein>
    <submittedName>
        <fullName evidence="3">Uncharacterized protein</fullName>
    </submittedName>
</protein>
<feature type="region of interest" description="Disordered" evidence="1">
    <location>
        <begin position="55"/>
        <end position="93"/>
    </location>
</feature>
<proteinExistence type="predicted"/>
<gene>
    <name evidence="3" type="ORF">NESG_01176</name>
</gene>
<evidence type="ECO:0000256" key="2">
    <source>
        <dbReference type="SAM" id="SignalP"/>
    </source>
</evidence>
<dbReference type="HOGENOM" id="CLU_2400186_0_0_1"/>
<sequence length="93" mass="9534">MRVLSVICLLLSLKLVYSFGLPSPTAALNKTADFASKTPQGALASAAVGMAADVTKDKADPAKDKAGEDAKSANPNPKDKKAAIDSSKEDASK</sequence>
<accession>A0A086J1P5</accession>
<evidence type="ECO:0000256" key="1">
    <source>
        <dbReference type="SAM" id="MobiDB-lite"/>
    </source>
</evidence>
<dbReference type="AlphaFoldDB" id="A0A086J1P5"/>
<evidence type="ECO:0000313" key="4">
    <source>
        <dbReference type="Proteomes" id="UP000054524"/>
    </source>
</evidence>
<comment type="caution">
    <text evidence="3">The sequence shown here is derived from an EMBL/GenBank/DDBJ whole genome shotgun (WGS) entry which is preliminary data.</text>
</comment>
<keyword evidence="4" id="KW-1185">Reference proteome</keyword>
<feature type="chain" id="PRO_5001807806" evidence="2">
    <location>
        <begin position="19"/>
        <end position="93"/>
    </location>
</feature>
<dbReference type="EMBL" id="AKIJ01000003">
    <property type="protein sequence ID" value="KFG26063.1"/>
    <property type="molecule type" value="Genomic_DNA"/>
</dbReference>
<dbReference type="Proteomes" id="UP000054524">
    <property type="component" value="Unassembled WGS sequence"/>
</dbReference>
<organism evidence="3 4">
    <name type="scientific">Nematocida ausubeli (strain ATCC PRA-371 / ERTm2)</name>
    <name type="common">Nematode killer fungus</name>
    <dbReference type="NCBI Taxonomy" id="1913371"/>
    <lineage>
        <taxon>Eukaryota</taxon>
        <taxon>Fungi</taxon>
        <taxon>Fungi incertae sedis</taxon>
        <taxon>Microsporidia</taxon>
        <taxon>Nematocida</taxon>
    </lineage>
</organism>
<reference evidence="3 4" key="1">
    <citation type="journal article" date="2014" name="Genome Announc.">
        <title>Genome Sequence of the Microsporidian Species Nematocida sp1 Strain ERTm6 (ATCC PRA-372).</title>
        <authorList>
            <person name="Bakowski M.A."/>
            <person name="Priest M."/>
            <person name="Young S."/>
            <person name="Cuomo C.A."/>
            <person name="Troemel E.R."/>
        </authorList>
    </citation>
    <scope>NUCLEOTIDE SEQUENCE [LARGE SCALE GENOMIC DNA]</scope>
    <source>
        <strain evidence="3 4">ERTm6</strain>
    </source>
</reference>
<dbReference type="GeneID" id="77676149"/>
<dbReference type="RefSeq" id="XP_052904618.1">
    <property type="nucleotide sequence ID" value="XM_053048813.1"/>
</dbReference>